<comment type="caution">
    <text evidence="2">The sequence shown here is derived from an EMBL/GenBank/DDBJ whole genome shotgun (WGS) entry which is preliminary data.</text>
</comment>
<keyword evidence="3" id="KW-1185">Reference proteome</keyword>
<protein>
    <recommendedName>
        <fullName evidence="4">USP domain-containing protein</fullName>
    </recommendedName>
</protein>
<dbReference type="SUPFAM" id="SSF54001">
    <property type="entry name" value="Cysteine proteinases"/>
    <property type="match status" value="1"/>
</dbReference>
<dbReference type="EMBL" id="CAAALY010027236">
    <property type="protein sequence ID" value="VEL16129.1"/>
    <property type="molecule type" value="Genomic_DNA"/>
</dbReference>
<reference evidence="2" key="1">
    <citation type="submission" date="2018-11" db="EMBL/GenBank/DDBJ databases">
        <authorList>
            <consortium name="Pathogen Informatics"/>
        </authorList>
    </citation>
    <scope>NUCLEOTIDE SEQUENCE</scope>
</reference>
<evidence type="ECO:0000313" key="2">
    <source>
        <dbReference type="EMBL" id="VEL16129.1"/>
    </source>
</evidence>
<sequence>MKGNLADVEDNEDDSTGDSHPVVTSIHPDSLFFHDSCDTVPACQTVETCLSDQLASLKFDTCAESDYLVGHKPSDKTNSAASMLLNDKRNLSPVCHNFNDTILDSVTSWKDDFVYVKPRDLDLFGQTELQLASRLARQPLLDYTESNNLTDNLRQDGFDTQIGNLEECLSRYTASEVLTDLNSLFCEVCTARLSKPALEDKAVLTKTISEDRLTGEMESGIRTNENKSILVRQSIVKRDLLFILPPLLTIHLKRFQLVRLEHIIRCNF</sequence>
<dbReference type="OrthoDB" id="2020758at2759"/>
<accession>A0A3S5BSD0</accession>
<evidence type="ECO:0000256" key="1">
    <source>
        <dbReference type="SAM" id="MobiDB-lite"/>
    </source>
</evidence>
<evidence type="ECO:0000313" key="3">
    <source>
        <dbReference type="Proteomes" id="UP000784294"/>
    </source>
</evidence>
<dbReference type="Gene3D" id="3.90.70.10">
    <property type="entry name" value="Cysteine proteinases"/>
    <property type="match status" value="1"/>
</dbReference>
<name>A0A3S5BSD0_9PLAT</name>
<feature type="compositionally biased region" description="Acidic residues" evidence="1">
    <location>
        <begin position="7"/>
        <end position="16"/>
    </location>
</feature>
<evidence type="ECO:0008006" key="4">
    <source>
        <dbReference type="Google" id="ProtNLM"/>
    </source>
</evidence>
<gene>
    <name evidence="2" type="ORF">PXEA_LOCUS9569</name>
</gene>
<dbReference type="Proteomes" id="UP000784294">
    <property type="component" value="Unassembled WGS sequence"/>
</dbReference>
<feature type="region of interest" description="Disordered" evidence="1">
    <location>
        <begin position="1"/>
        <end position="21"/>
    </location>
</feature>
<dbReference type="AlphaFoldDB" id="A0A3S5BSD0"/>
<proteinExistence type="predicted"/>
<dbReference type="InterPro" id="IPR038765">
    <property type="entry name" value="Papain-like_cys_pep_sf"/>
</dbReference>
<organism evidence="2 3">
    <name type="scientific">Protopolystoma xenopodis</name>
    <dbReference type="NCBI Taxonomy" id="117903"/>
    <lineage>
        <taxon>Eukaryota</taxon>
        <taxon>Metazoa</taxon>
        <taxon>Spiralia</taxon>
        <taxon>Lophotrochozoa</taxon>
        <taxon>Platyhelminthes</taxon>
        <taxon>Monogenea</taxon>
        <taxon>Polyopisthocotylea</taxon>
        <taxon>Polystomatidea</taxon>
        <taxon>Polystomatidae</taxon>
        <taxon>Protopolystoma</taxon>
    </lineage>
</organism>